<name>J3NXB8_GAET3</name>
<organism evidence="1">
    <name type="scientific">Gaeumannomyces tritici (strain R3-111a-1)</name>
    <name type="common">Wheat and barley take-all root rot fungus</name>
    <name type="synonym">Gaeumannomyces graminis var. tritici</name>
    <dbReference type="NCBI Taxonomy" id="644352"/>
    <lineage>
        <taxon>Eukaryota</taxon>
        <taxon>Fungi</taxon>
        <taxon>Dikarya</taxon>
        <taxon>Ascomycota</taxon>
        <taxon>Pezizomycotina</taxon>
        <taxon>Sordariomycetes</taxon>
        <taxon>Sordariomycetidae</taxon>
        <taxon>Magnaporthales</taxon>
        <taxon>Magnaporthaceae</taxon>
        <taxon>Gaeumannomyces</taxon>
    </lineage>
</organism>
<reference evidence="3" key="1">
    <citation type="submission" date="2010-07" db="EMBL/GenBank/DDBJ databases">
        <title>The genome sequence of Gaeumannomyces graminis var. tritici strain R3-111a-1.</title>
        <authorList>
            <consortium name="The Broad Institute Genome Sequencing Platform"/>
            <person name="Ma L.-J."/>
            <person name="Dead R."/>
            <person name="Young S."/>
            <person name="Zeng Q."/>
            <person name="Koehrsen M."/>
            <person name="Alvarado L."/>
            <person name="Berlin A."/>
            <person name="Chapman S.B."/>
            <person name="Chen Z."/>
            <person name="Freedman E."/>
            <person name="Gellesch M."/>
            <person name="Goldberg J."/>
            <person name="Griggs A."/>
            <person name="Gujja S."/>
            <person name="Heilman E.R."/>
            <person name="Heiman D."/>
            <person name="Hepburn T."/>
            <person name="Howarth C."/>
            <person name="Jen D."/>
            <person name="Larson L."/>
            <person name="Mehta T."/>
            <person name="Neiman D."/>
            <person name="Pearson M."/>
            <person name="Roberts A."/>
            <person name="Saif S."/>
            <person name="Shea T."/>
            <person name="Shenoy N."/>
            <person name="Sisk P."/>
            <person name="Stolte C."/>
            <person name="Sykes S."/>
            <person name="Walk T."/>
            <person name="White J."/>
            <person name="Yandava C."/>
            <person name="Haas B."/>
            <person name="Nusbaum C."/>
            <person name="Birren B."/>
        </authorList>
    </citation>
    <scope>NUCLEOTIDE SEQUENCE [LARGE SCALE GENOMIC DNA]</scope>
    <source>
        <strain evidence="3">R3-111a-1</strain>
    </source>
</reference>
<dbReference type="Proteomes" id="UP000006039">
    <property type="component" value="Unassembled WGS sequence"/>
</dbReference>
<proteinExistence type="predicted"/>
<reference evidence="2" key="4">
    <citation type="journal article" date="2015" name="G3 (Bethesda)">
        <title>Genome sequences of three phytopathogenic species of the Magnaporthaceae family of fungi.</title>
        <authorList>
            <person name="Okagaki L.H."/>
            <person name="Nunes C.C."/>
            <person name="Sailsbery J."/>
            <person name="Clay B."/>
            <person name="Brown D."/>
            <person name="John T."/>
            <person name="Oh Y."/>
            <person name="Young N."/>
            <person name="Fitzgerald M."/>
            <person name="Haas B.J."/>
            <person name="Zeng Q."/>
            <person name="Young S."/>
            <person name="Adiconis X."/>
            <person name="Fan L."/>
            <person name="Levin J.Z."/>
            <person name="Mitchell T.K."/>
            <person name="Okubara P.A."/>
            <person name="Farman M.L."/>
            <person name="Kohn L.M."/>
            <person name="Birren B."/>
            <person name="Ma L.-J."/>
            <person name="Dean R.A."/>
        </authorList>
    </citation>
    <scope>NUCLEOTIDE SEQUENCE</scope>
    <source>
        <strain evidence="2">R3-111a-1</strain>
    </source>
</reference>
<dbReference type="VEuPathDB" id="FungiDB:GGTG_05925"/>
<dbReference type="AlphaFoldDB" id="J3NXB8"/>
<dbReference type="EMBL" id="GL385397">
    <property type="protein sequence ID" value="EJT76000.1"/>
    <property type="molecule type" value="Genomic_DNA"/>
</dbReference>
<dbReference type="EnsemblFungi" id="EJT76000">
    <property type="protein sequence ID" value="EJT76000"/>
    <property type="gene ID" value="GGTG_05925"/>
</dbReference>
<evidence type="ECO:0000313" key="1">
    <source>
        <dbReference type="EMBL" id="EJT76000.1"/>
    </source>
</evidence>
<reference evidence="1" key="2">
    <citation type="submission" date="2010-07" db="EMBL/GenBank/DDBJ databases">
        <authorList>
            <consortium name="The Broad Institute Genome Sequencing Platform"/>
            <consortium name="Broad Institute Genome Sequencing Center for Infectious Disease"/>
            <person name="Ma L.-J."/>
            <person name="Dead R."/>
            <person name="Young S."/>
            <person name="Zeng Q."/>
            <person name="Koehrsen M."/>
            <person name="Alvarado L."/>
            <person name="Berlin A."/>
            <person name="Chapman S.B."/>
            <person name="Chen Z."/>
            <person name="Freedman E."/>
            <person name="Gellesch M."/>
            <person name="Goldberg J."/>
            <person name="Griggs A."/>
            <person name="Gujja S."/>
            <person name="Heilman E.R."/>
            <person name="Heiman D."/>
            <person name="Hepburn T."/>
            <person name="Howarth C."/>
            <person name="Jen D."/>
            <person name="Larson L."/>
            <person name="Mehta T."/>
            <person name="Neiman D."/>
            <person name="Pearson M."/>
            <person name="Roberts A."/>
            <person name="Saif S."/>
            <person name="Shea T."/>
            <person name="Shenoy N."/>
            <person name="Sisk P."/>
            <person name="Stolte C."/>
            <person name="Sykes S."/>
            <person name="Walk T."/>
            <person name="White J."/>
            <person name="Yandava C."/>
            <person name="Haas B."/>
            <person name="Nusbaum C."/>
            <person name="Birren B."/>
        </authorList>
    </citation>
    <scope>NUCLEOTIDE SEQUENCE</scope>
    <source>
        <strain evidence="1">R3-111a-1</strain>
    </source>
</reference>
<dbReference type="HOGENOM" id="CLU_007383_12_2_1"/>
<dbReference type="eggNOG" id="ENOG502RX21">
    <property type="taxonomic scope" value="Eukaryota"/>
</dbReference>
<evidence type="ECO:0000313" key="2">
    <source>
        <dbReference type="EnsemblFungi" id="EJT76000"/>
    </source>
</evidence>
<dbReference type="STRING" id="644352.J3NXB8"/>
<protein>
    <recommendedName>
        <fullName evidence="4">NmrA-like domain-containing protein</fullName>
    </recommendedName>
</protein>
<sequence length="331" mass="35783">MAALARTEKDFQAYSDIYPGVRCVLGSMEDFPMLEQESLKTDIAISHGHQPPRETFYIHTPGAANIWTEPTGQPSDRVWDDVADLEELSSLPDTATHSATDRLAAQQQVKPTVDGKFMGDGGAGNTLRTAIIAPPDVFGLAPGAKRRTPLLLGYVVDVARRVGGAFRVGPGDNILALVDVRHLARLYASLVGDALRRLGRASQGAAAAAVEGVVDAGSGLEMWGPKAYYFIETQELTWRELMGDMVVPALKRHGDEAFAAWDQGQFEVVSLEEVKSHIMARFGGLEGAEVWSGHVAENMAVTMRTRGSRAAALFGLRPEDATLDIERDIKA</sequence>
<evidence type="ECO:0000313" key="3">
    <source>
        <dbReference type="Proteomes" id="UP000006039"/>
    </source>
</evidence>
<reference evidence="1" key="3">
    <citation type="submission" date="2010-09" db="EMBL/GenBank/DDBJ databases">
        <title>Annotation of Gaeumannomyces graminis var. tritici R3-111a-1.</title>
        <authorList>
            <consortium name="The Broad Institute Genome Sequencing Platform"/>
            <person name="Ma L.-J."/>
            <person name="Dead R."/>
            <person name="Young S.K."/>
            <person name="Zeng Q."/>
            <person name="Gargeya S."/>
            <person name="Fitzgerald M."/>
            <person name="Haas B."/>
            <person name="Abouelleil A."/>
            <person name="Alvarado L."/>
            <person name="Arachchi H.M."/>
            <person name="Berlin A."/>
            <person name="Brown A."/>
            <person name="Chapman S.B."/>
            <person name="Chen Z."/>
            <person name="Dunbar C."/>
            <person name="Freedman E."/>
            <person name="Gearin G."/>
            <person name="Gellesch M."/>
            <person name="Goldberg J."/>
            <person name="Griggs A."/>
            <person name="Gujja S."/>
            <person name="Heiman D."/>
            <person name="Howarth C."/>
            <person name="Larson L."/>
            <person name="Lui A."/>
            <person name="MacDonald P.J.P."/>
            <person name="Mehta T."/>
            <person name="Montmayeur A."/>
            <person name="Murphy C."/>
            <person name="Neiman D."/>
            <person name="Pearson M."/>
            <person name="Priest M."/>
            <person name="Roberts A."/>
            <person name="Saif S."/>
            <person name="Shea T."/>
            <person name="Shenoy N."/>
            <person name="Sisk P."/>
            <person name="Stolte C."/>
            <person name="Sykes S."/>
            <person name="Yandava C."/>
            <person name="Wortman J."/>
            <person name="Nusbaum C."/>
            <person name="Birren B."/>
        </authorList>
    </citation>
    <scope>NUCLEOTIDE SEQUENCE</scope>
    <source>
        <strain evidence="1">R3-111a-1</strain>
    </source>
</reference>
<reference evidence="2" key="5">
    <citation type="submission" date="2018-04" db="UniProtKB">
        <authorList>
            <consortium name="EnsemblFungi"/>
        </authorList>
    </citation>
    <scope>IDENTIFICATION</scope>
    <source>
        <strain evidence="2">R3-111a-1</strain>
    </source>
</reference>
<accession>J3NXB8</accession>
<dbReference type="GeneID" id="20346383"/>
<dbReference type="OrthoDB" id="2130169at2759"/>
<gene>
    <name evidence="2" type="primary">20346383</name>
    <name evidence="1" type="ORF">GGTG_05925</name>
</gene>
<evidence type="ECO:0008006" key="4">
    <source>
        <dbReference type="Google" id="ProtNLM"/>
    </source>
</evidence>
<dbReference type="RefSeq" id="XP_009222000.1">
    <property type="nucleotide sequence ID" value="XM_009223736.1"/>
</dbReference>
<keyword evidence="3" id="KW-1185">Reference proteome</keyword>